<name>A0A562WLH3_9ACTN</name>
<evidence type="ECO:0000313" key="2">
    <source>
        <dbReference type="Proteomes" id="UP000319728"/>
    </source>
</evidence>
<protein>
    <submittedName>
        <fullName evidence="1">Uncharacterized protein</fullName>
    </submittedName>
</protein>
<organism evidence="1 2">
    <name type="scientific">Micromonospora sagamiensis</name>
    <dbReference type="NCBI Taxonomy" id="47875"/>
    <lineage>
        <taxon>Bacteria</taxon>
        <taxon>Bacillati</taxon>
        <taxon>Actinomycetota</taxon>
        <taxon>Actinomycetes</taxon>
        <taxon>Micromonosporales</taxon>
        <taxon>Micromonosporaceae</taxon>
        <taxon>Micromonospora</taxon>
    </lineage>
</organism>
<keyword evidence="2" id="KW-1185">Reference proteome</keyword>
<dbReference type="AlphaFoldDB" id="A0A562WLH3"/>
<dbReference type="EMBL" id="VLLP01000001">
    <property type="protein sequence ID" value="TWJ31042.1"/>
    <property type="molecule type" value="Genomic_DNA"/>
</dbReference>
<gene>
    <name evidence="1" type="ORF">JD81_04594</name>
</gene>
<accession>A0A562WLH3</accession>
<dbReference type="Proteomes" id="UP000319728">
    <property type="component" value="Unassembled WGS sequence"/>
</dbReference>
<comment type="caution">
    <text evidence="1">The sequence shown here is derived from an EMBL/GenBank/DDBJ whole genome shotgun (WGS) entry which is preliminary data.</text>
</comment>
<reference evidence="1 2" key="1">
    <citation type="submission" date="2019-07" db="EMBL/GenBank/DDBJ databases">
        <title>R&amp;d 2014.</title>
        <authorList>
            <person name="Klenk H.-P."/>
        </authorList>
    </citation>
    <scope>NUCLEOTIDE SEQUENCE [LARGE SCALE GENOMIC DNA]</scope>
    <source>
        <strain evidence="1 2">DSM 43912</strain>
    </source>
</reference>
<proteinExistence type="predicted"/>
<evidence type="ECO:0000313" key="1">
    <source>
        <dbReference type="EMBL" id="TWJ31042.1"/>
    </source>
</evidence>
<sequence length="73" mass="7982">MLSAGVSTREDHPLDILTDAGFTTDEAKRIVDRLIEGVDNRTDQGPDRIDVESLSPEKQQALNQFTLAVAADN</sequence>